<feature type="transmembrane region" description="Helical" evidence="1">
    <location>
        <begin position="212"/>
        <end position="233"/>
    </location>
</feature>
<reference evidence="2 3" key="1">
    <citation type="submission" date="2019-07" db="EMBL/GenBank/DDBJ databases">
        <title>Draft genome sequence of Adlercreutzia equolifaciens IPLA 37004, a human intestinal strain that does not produces equol from daidzein.</title>
        <authorList>
            <person name="Vazquez L."/>
            <person name="Florez A.B."/>
            <person name="Mayo B."/>
        </authorList>
    </citation>
    <scope>NUCLEOTIDE SEQUENCE [LARGE SCALE GENOMIC DNA]</scope>
    <source>
        <strain evidence="2 3">IPLA 37004</strain>
    </source>
</reference>
<accession>A0A6L8Q4N0</accession>
<dbReference type="EMBL" id="VJNE01000011">
    <property type="protein sequence ID" value="MZG28277.1"/>
    <property type="molecule type" value="Genomic_DNA"/>
</dbReference>
<keyword evidence="1" id="KW-0472">Membrane</keyword>
<feature type="transmembrane region" description="Helical" evidence="1">
    <location>
        <begin position="165"/>
        <end position="185"/>
    </location>
</feature>
<dbReference type="AlphaFoldDB" id="A0A6L8Q4N0"/>
<feature type="transmembrane region" description="Helical" evidence="1">
    <location>
        <begin position="266"/>
        <end position="288"/>
    </location>
</feature>
<keyword evidence="1" id="KW-0812">Transmembrane</keyword>
<gene>
    <name evidence="2" type="ORF">FM068_06695</name>
</gene>
<evidence type="ECO:0000313" key="2">
    <source>
        <dbReference type="EMBL" id="MZG28277.1"/>
    </source>
</evidence>
<protein>
    <submittedName>
        <fullName evidence="2">DUF4013 domain-containing protein</fullName>
    </submittedName>
</protein>
<sequence>MTIFPLIRCQKGNDGTIAPTSFESERLWFARRLAYRKVQAFRLRKEEVPMDPMNYTPPVQPAPAPSPAYTTSCLKAAWEDVKATPNYISRLLVLGLIMCVPILNFVVAGYLLFWSREVPFGGRSLLPQKIVTGKNFEYGFYAFVLTLVVGLVGGIIGGIFGWIPFIGWVVSIAVSLATYVAGIIMQMRMIMGQSLGDGFNVKDIWEKARRNWGQLFAVTLIPMAIVIGISLVLSIVVFSIMFLCIMGAAPTIAAIGGAADPSFAQIMSLIAALAGPMIFCTLILYVVLSVAETFAEAVAIRGVAHWVARYAPEWTTLSAPRY</sequence>
<feature type="transmembrane region" description="Helical" evidence="1">
    <location>
        <begin position="138"/>
        <end position="159"/>
    </location>
</feature>
<dbReference type="Proteomes" id="UP000472380">
    <property type="component" value="Unassembled WGS sequence"/>
</dbReference>
<feature type="transmembrane region" description="Helical" evidence="1">
    <location>
        <begin position="91"/>
        <end position="113"/>
    </location>
</feature>
<organism evidence="2 3">
    <name type="scientific">Adlercreutzia equolifaciens</name>
    <dbReference type="NCBI Taxonomy" id="446660"/>
    <lineage>
        <taxon>Bacteria</taxon>
        <taxon>Bacillati</taxon>
        <taxon>Actinomycetota</taxon>
        <taxon>Coriobacteriia</taxon>
        <taxon>Eggerthellales</taxon>
        <taxon>Eggerthellaceae</taxon>
        <taxon>Adlercreutzia</taxon>
    </lineage>
</organism>
<evidence type="ECO:0000256" key="1">
    <source>
        <dbReference type="SAM" id="Phobius"/>
    </source>
</evidence>
<keyword evidence="1" id="KW-1133">Transmembrane helix</keyword>
<comment type="caution">
    <text evidence="2">The sequence shown here is derived from an EMBL/GenBank/DDBJ whole genome shotgun (WGS) entry which is preliminary data.</text>
</comment>
<evidence type="ECO:0000313" key="3">
    <source>
        <dbReference type="Proteomes" id="UP000472380"/>
    </source>
</evidence>
<name>A0A6L8Q4N0_9ACTN</name>
<feature type="transmembrane region" description="Helical" evidence="1">
    <location>
        <begin position="239"/>
        <end position="259"/>
    </location>
</feature>
<proteinExistence type="predicted"/>